<dbReference type="OrthoDB" id="2110130at2759"/>
<dbReference type="PANTHER" id="PTHR19211">
    <property type="entry name" value="ATP-BINDING TRANSPORT PROTEIN-RELATED"/>
    <property type="match status" value="1"/>
</dbReference>
<dbReference type="PROSITE" id="PS50893">
    <property type="entry name" value="ABC_TRANSPORTER_2"/>
    <property type="match status" value="2"/>
</dbReference>
<dbReference type="InterPro" id="IPR000953">
    <property type="entry name" value="Chromo/chromo_shadow_dom"/>
</dbReference>
<dbReference type="InterPro" id="IPR023780">
    <property type="entry name" value="Chromo_domain"/>
</dbReference>
<keyword evidence="10" id="KW-0694">RNA-binding</keyword>
<comment type="subcellular location">
    <subcellularLocation>
        <location evidence="1">Cytoplasm</location>
        <location evidence="1">Cytosol</location>
    </subcellularLocation>
</comment>
<dbReference type="Proteomes" id="UP000076532">
    <property type="component" value="Unassembled WGS sequence"/>
</dbReference>
<dbReference type="InterPro" id="IPR021133">
    <property type="entry name" value="HEAT_type_2"/>
</dbReference>
<dbReference type="Pfam" id="PF24987">
    <property type="entry name" value="HEAT_EF3_N"/>
    <property type="match status" value="1"/>
</dbReference>
<dbReference type="GO" id="GO:0006338">
    <property type="term" value="P:chromatin remodeling"/>
    <property type="evidence" value="ECO:0007669"/>
    <property type="project" value="UniProtKB-ARBA"/>
</dbReference>
<dbReference type="Pfam" id="PF00385">
    <property type="entry name" value="Chromo"/>
    <property type="match status" value="1"/>
</dbReference>
<evidence type="ECO:0000256" key="3">
    <source>
        <dbReference type="ARBA" id="ARBA00011054"/>
    </source>
</evidence>
<keyword evidence="4" id="KW-0963">Cytoplasm</keyword>
<dbReference type="InterPro" id="IPR017871">
    <property type="entry name" value="ABC_transporter-like_CS"/>
</dbReference>
<evidence type="ECO:0000256" key="4">
    <source>
        <dbReference type="ARBA" id="ARBA00022490"/>
    </source>
</evidence>
<protein>
    <recommendedName>
        <fullName evidence="12">Elongation factor 3</fullName>
    </recommendedName>
    <alternativeName>
        <fullName evidence="13">Eukaryotic elongation factor 3</fullName>
    </alternativeName>
</protein>
<dbReference type="SUPFAM" id="SSF52540">
    <property type="entry name" value="P-loop containing nucleoside triphosphate hydrolases"/>
    <property type="match status" value="2"/>
</dbReference>
<feature type="compositionally biased region" description="Polar residues" evidence="15">
    <location>
        <begin position="1007"/>
        <end position="1029"/>
    </location>
</feature>
<dbReference type="InterPro" id="IPR016024">
    <property type="entry name" value="ARM-type_fold"/>
</dbReference>
<dbReference type="CDD" id="cd18626">
    <property type="entry name" value="CD_eEF3"/>
    <property type="match status" value="1"/>
</dbReference>
<comment type="similarity">
    <text evidence="3">Belongs to the ABC transporter superfamily. ABCF family. EF3 subfamily.</text>
</comment>
<keyword evidence="7" id="KW-0251">Elongation factor</keyword>
<comment type="catalytic activity">
    <reaction evidence="11">
        <text>ATP + H2O = ADP + phosphate + H(+)</text>
        <dbReference type="Rhea" id="RHEA:13065"/>
        <dbReference type="ChEBI" id="CHEBI:15377"/>
        <dbReference type="ChEBI" id="CHEBI:15378"/>
        <dbReference type="ChEBI" id="CHEBI:30616"/>
        <dbReference type="ChEBI" id="CHEBI:43474"/>
        <dbReference type="ChEBI" id="CHEBI:456216"/>
    </reaction>
</comment>
<accession>A0A166XEV8</accession>
<dbReference type="AlphaFoldDB" id="A0A166XEV8"/>
<evidence type="ECO:0000256" key="1">
    <source>
        <dbReference type="ARBA" id="ARBA00004514"/>
    </source>
</evidence>
<evidence type="ECO:0000256" key="15">
    <source>
        <dbReference type="SAM" id="MobiDB-lite"/>
    </source>
</evidence>
<dbReference type="GO" id="GO:0005829">
    <property type="term" value="C:cytosol"/>
    <property type="evidence" value="ECO:0007669"/>
    <property type="project" value="UniProtKB-SubCell"/>
</dbReference>
<keyword evidence="7" id="KW-0648">Protein biosynthesis</keyword>
<dbReference type="STRING" id="436010.A0A166XEV8"/>
<dbReference type="InterPro" id="IPR016197">
    <property type="entry name" value="Chromo-like_dom_sf"/>
</dbReference>
<dbReference type="SMART" id="SM01349">
    <property type="entry name" value="TOG"/>
    <property type="match status" value="1"/>
</dbReference>
<dbReference type="Gene3D" id="3.40.50.300">
    <property type="entry name" value="P-loop containing nucleotide triphosphate hydrolases"/>
    <property type="match status" value="2"/>
</dbReference>
<dbReference type="SMART" id="SM00298">
    <property type="entry name" value="CHROMO"/>
    <property type="match status" value="1"/>
</dbReference>
<evidence type="ECO:0000256" key="14">
    <source>
        <dbReference type="PROSITE-ProRule" id="PRU00103"/>
    </source>
</evidence>
<dbReference type="EMBL" id="KV417480">
    <property type="protein sequence ID" value="KZP34713.1"/>
    <property type="molecule type" value="Genomic_DNA"/>
</dbReference>
<evidence type="ECO:0000256" key="7">
    <source>
        <dbReference type="ARBA" id="ARBA00022768"/>
    </source>
</evidence>
<feature type="repeat" description="HEAT" evidence="14">
    <location>
        <begin position="96"/>
        <end position="132"/>
    </location>
</feature>
<keyword evidence="6" id="KW-0547">Nucleotide-binding</keyword>
<dbReference type="PANTHER" id="PTHR19211:SF14">
    <property type="entry name" value="ATP-BINDING CASSETTE SUB-FAMILY F MEMBER 1"/>
    <property type="match status" value="1"/>
</dbReference>
<evidence type="ECO:0000259" key="17">
    <source>
        <dbReference type="PROSITE" id="PS50893"/>
    </source>
</evidence>
<dbReference type="CDD" id="cd03221">
    <property type="entry name" value="ABCF_EF-3"/>
    <property type="match status" value="1"/>
</dbReference>
<organism evidence="18 19">
    <name type="scientific">Athelia psychrophila</name>
    <dbReference type="NCBI Taxonomy" id="1759441"/>
    <lineage>
        <taxon>Eukaryota</taxon>
        <taxon>Fungi</taxon>
        <taxon>Dikarya</taxon>
        <taxon>Basidiomycota</taxon>
        <taxon>Agaricomycotina</taxon>
        <taxon>Agaricomycetes</taxon>
        <taxon>Agaricomycetidae</taxon>
        <taxon>Atheliales</taxon>
        <taxon>Atheliaceae</taxon>
        <taxon>Athelia</taxon>
    </lineage>
</organism>
<evidence type="ECO:0000313" key="18">
    <source>
        <dbReference type="EMBL" id="KZP34713.1"/>
    </source>
</evidence>
<dbReference type="Gene3D" id="1.25.10.10">
    <property type="entry name" value="Leucine-rich Repeat Variant"/>
    <property type="match status" value="1"/>
</dbReference>
<dbReference type="SMART" id="SM00382">
    <property type="entry name" value="AAA"/>
    <property type="match status" value="2"/>
</dbReference>
<evidence type="ECO:0000256" key="12">
    <source>
        <dbReference type="ARBA" id="ARBA00050030"/>
    </source>
</evidence>
<dbReference type="FunFam" id="1.25.10.10:FF:000076">
    <property type="entry name" value="Elongation factor 3"/>
    <property type="match status" value="1"/>
</dbReference>
<evidence type="ECO:0000256" key="13">
    <source>
        <dbReference type="ARBA" id="ARBA00050045"/>
    </source>
</evidence>
<evidence type="ECO:0000256" key="6">
    <source>
        <dbReference type="ARBA" id="ARBA00022741"/>
    </source>
</evidence>
<keyword evidence="5" id="KW-0677">Repeat</keyword>
<evidence type="ECO:0000256" key="9">
    <source>
        <dbReference type="ARBA" id="ARBA00022840"/>
    </source>
</evidence>
<dbReference type="GO" id="GO:0003746">
    <property type="term" value="F:translation elongation factor activity"/>
    <property type="evidence" value="ECO:0007669"/>
    <property type="project" value="UniProtKB-KW"/>
</dbReference>
<feature type="domain" description="Chromo" evidence="16">
    <location>
        <begin position="821"/>
        <end position="882"/>
    </location>
</feature>
<evidence type="ECO:0000256" key="11">
    <source>
        <dbReference type="ARBA" id="ARBA00049360"/>
    </source>
</evidence>
<dbReference type="PROSITE" id="PS50013">
    <property type="entry name" value="CHROMO_2"/>
    <property type="match status" value="1"/>
</dbReference>
<proteinExistence type="inferred from homology"/>
<dbReference type="InterPro" id="IPR027417">
    <property type="entry name" value="P-loop_NTPase"/>
</dbReference>
<evidence type="ECO:0000256" key="10">
    <source>
        <dbReference type="ARBA" id="ARBA00022884"/>
    </source>
</evidence>
<dbReference type="GO" id="GO:0016887">
    <property type="term" value="F:ATP hydrolysis activity"/>
    <property type="evidence" value="ECO:0007669"/>
    <property type="project" value="InterPro"/>
</dbReference>
<feature type="repeat" description="HEAT" evidence="14">
    <location>
        <begin position="251"/>
        <end position="289"/>
    </location>
</feature>
<gene>
    <name evidence="18" type="ORF">FIBSPDRAFT_810138</name>
</gene>
<dbReference type="InterPro" id="IPR011989">
    <property type="entry name" value="ARM-like"/>
</dbReference>
<dbReference type="InterPro" id="IPR003593">
    <property type="entry name" value="AAA+_ATPase"/>
</dbReference>
<dbReference type="SUPFAM" id="SSF48371">
    <property type="entry name" value="ARM repeat"/>
    <property type="match status" value="1"/>
</dbReference>
<dbReference type="FunFam" id="3.40.50.300:FF:000193">
    <property type="entry name" value="Probable Elongation factor 3"/>
    <property type="match status" value="1"/>
</dbReference>
<feature type="domain" description="ABC transporter" evidence="17">
    <location>
        <begin position="692"/>
        <end position="1008"/>
    </location>
</feature>
<evidence type="ECO:0000256" key="8">
    <source>
        <dbReference type="ARBA" id="ARBA00022801"/>
    </source>
</evidence>
<dbReference type="Pfam" id="PF00005">
    <property type="entry name" value="ABC_tran"/>
    <property type="match status" value="2"/>
</dbReference>
<dbReference type="SUPFAM" id="SSF54160">
    <property type="entry name" value="Chromo domain-like"/>
    <property type="match status" value="1"/>
</dbReference>
<evidence type="ECO:0000313" key="19">
    <source>
        <dbReference type="Proteomes" id="UP000076532"/>
    </source>
</evidence>
<dbReference type="InterPro" id="IPR015688">
    <property type="entry name" value="eEF3_ABC2_chromodomain-like"/>
</dbReference>
<evidence type="ECO:0000256" key="2">
    <source>
        <dbReference type="ARBA" id="ARBA00004815"/>
    </source>
</evidence>
<dbReference type="InterPro" id="IPR034085">
    <property type="entry name" value="TOG"/>
</dbReference>
<dbReference type="InterPro" id="IPR047038">
    <property type="entry name" value="eEF3_chromodomain-like_sf"/>
</dbReference>
<feature type="domain" description="ABC transporter" evidence="17">
    <location>
        <begin position="451"/>
        <end position="666"/>
    </location>
</feature>
<feature type="region of interest" description="Disordered" evidence="15">
    <location>
        <begin position="1005"/>
        <end position="1085"/>
    </location>
</feature>
<evidence type="ECO:0000256" key="5">
    <source>
        <dbReference type="ARBA" id="ARBA00022737"/>
    </source>
</evidence>
<dbReference type="FunFam" id="2.40.50.990:FF:000002">
    <property type="entry name" value="mRNA export factor elf1"/>
    <property type="match status" value="1"/>
</dbReference>
<dbReference type="PROSITE" id="PS50077">
    <property type="entry name" value="HEAT_REPEAT"/>
    <property type="match status" value="2"/>
</dbReference>
<keyword evidence="8" id="KW-0378">Hydrolase</keyword>
<keyword evidence="9" id="KW-0067">ATP-binding</keyword>
<evidence type="ECO:0000259" key="16">
    <source>
        <dbReference type="PROSITE" id="PS50013"/>
    </source>
</evidence>
<dbReference type="PROSITE" id="PS00211">
    <property type="entry name" value="ABC_TRANSPORTER_1"/>
    <property type="match status" value="1"/>
</dbReference>
<dbReference type="InterPro" id="IPR003439">
    <property type="entry name" value="ABC_transporter-like_ATP-bd"/>
</dbReference>
<dbReference type="Gene3D" id="2.40.50.990">
    <property type="match status" value="1"/>
</dbReference>
<dbReference type="Pfam" id="PF24984">
    <property type="entry name" value="HEAT_EF3_GNC1"/>
    <property type="match status" value="1"/>
</dbReference>
<comment type="pathway">
    <text evidence="2">Protein biosynthesis; polypeptide chain elongation.</text>
</comment>
<reference evidence="18 19" key="1">
    <citation type="journal article" date="2016" name="Mol. Biol. Evol.">
        <title>Comparative Genomics of Early-Diverging Mushroom-Forming Fungi Provides Insights into the Origins of Lignocellulose Decay Capabilities.</title>
        <authorList>
            <person name="Nagy L.G."/>
            <person name="Riley R."/>
            <person name="Tritt A."/>
            <person name="Adam C."/>
            <person name="Daum C."/>
            <person name="Floudas D."/>
            <person name="Sun H."/>
            <person name="Yadav J.S."/>
            <person name="Pangilinan J."/>
            <person name="Larsson K.H."/>
            <person name="Matsuura K."/>
            <person name="Barry K."/>
            <person name="Labutti K."/>
            <person name="Kuo R."/>
            <person name="Ohm R.A."/>
            <person name="Bhattacharya S.S."/>
            <person name="Shirouzu T."/>
            <person name="Yoshinaga Y."/>
            <person name="Martin F.M."/>
            <person name="Grigoriev I.V."/>
            <person name="Hibbett D.S."/>
        </authorList>
    </citation>
    <scope>NUCLEOTIDE SEQUENCE [LARGE SCALE GENOMIC DNA]</scope>
    <source>
        <strain evidence="18 19">CBS 109695</strain>
    </source>
</reference>
<sequence>MSPVVMPAQSETPFTPFLDALKAAPTAPDAKAAADRLAREVSKIGLESLHDHHVLIALHAFSTNKKSGFERESAAIAFQALATTIGKPIAPILIPSLPILFDLYADKGDVVRAAAAAAVKAIMKLFPPESVRVVFRALEAILDSGKWQTKVGALEALKSFVAPARDQVAAELGSVIPKVSSAMHDTKKEVSSAAIKSATLLVTTLANADLTPHIPVLVKCMVDPDSVPACIKALSSTTFVAEVTSPALAVLVPLLLRALNDRSMEVQRRTVVVIDNLVKLVRNPTVAATYLSPLVDGVTKIATGAAFPEVRAFGEAALNTLKKSGASSSGPPPAHRDLETETAAAFSALASHLPKELVAASASSPNGPYSPSHPLLIESLNFQASLVADVVYARNFDDVKKWNRSIAIYTAPWLGAEGSVRFADTIRAHFFAIDQAKHAVAVVDDGEEGELLCDTLFSLAYGALLLLSHTKLRLFRGRRYGILGTNGSGKSTLMRQLIDGKVENFPPQSELRAVMVEHSLQGQDTSMSIIDFVAADKALADIPREKVRLQLLDVGFDDERQAETVGGLSGGWKMKLELARAMLYNADLLLLDEPTNHLDKNSVKWLESYLIAHTNVTCLIISHDSGFLDNVTTDIIHYETKKLVYYPGNLSTFVAKHPEAKSYYTLAATSVKFAFPPPGSLMGVRSSTRAILKLSGCTFTYPGRDKPQLHNVSCALSLSSRVGVVGPNGAGKSTLIKLLTGETVPQEGTVYKHPALRVGYVSQHATHHIERHLEKTPIGYIQWRFQDGHDREILEKATRILSEEERASMDQEWVGKDGSKRKLEMIMGRQKLKKSLQYEIKWKGLDHRFNTWVARDDLFTKGFTKLVQQFDDLESSREGAGSRDTSAHLVRKHLEDIGLDGDIAQYNEISGLSGGQKIKLVIAACLWNNPQICVLDEPSNFLDREALGGLAVAIKEWAGAVVIISHNNEFVSALCPEIWNVDNGLLSQQGKAAVIDDSFLDVKSPKGSASNTPARSRLQSPASSTNGTPAASGDEDSAGGRALRKKKKPTRNTLKAQEERRRLRKLAWLTHGGDKPEDTDEEMLV</sequence>
<dbReference type="GO" id="GO:0003723">
    <property type="term" value="F:RNA binding"/>
    <property type="evidence" value="ECO:0007669"/>
    <property type="project" value="UniProtKB-KW"/>
</dbReference>
<dbReference type="GO" id="GO:0005524">
    <property type="term" value="F:ATP binding"/>
    <property type="evidence" value="ECO:0007669"/>
    <property type="project" value="UniProtKB-KW"/>
</dbReference>
<name>A0A166XEV8_9AGAM</name>
<dbReference type="InterPro" id="IPR050611">
    <property type="entry name" value="ABCF"/>
</dbReference>
<keyword evidence="19" id="KW-1185">Reference proteome</keyword>